<feature type="domain" description="SAP" evidence="6">
    <location>
        <begin position="32"/>
        <end position="66"/>
    </location>
</feature>
<dbReference type="GO" id="GO:0003682">
    <property type="term" value="F:chromatin binding"/>
    <property type="evidence" value="ECO:0007669"/>
    <property type="project" value="InterPro"/>
</dbReference>
<feature type="region of interest" description="Disordered" evidence="5">
    <location>
        <begin position="94"/>
        <end position="114"/>
    </location>
</feature>
<keyword evidence="8" id="KW-1185">Reference proteome</keyword>
<feature type="compositionally biased region" description="Basic and acidic residues" evidence="5">
    <location>
        <begin position="1"/>
        <end position="19"/>
    </location>
</feature>
<feature type="region of interest" description="Disordered" evidence="5">
    <location>
        <begin position="1"/>
        <end position="22"/>
    </location>
</feature>
<dbReference type="OrthoDB" id="5964929at2759"/>
<dbReference type="InterPro" id="IPR039590">
    <property type="entry name" value="Dppa2/4"/>
</dbReference>
<gene>
    <name evidence="7" type="ORF">J0S82_011999</name>
</gene>
<evidence type="ECO:0000313" key="7">
    <source>
        <dbReference type="EMBL" id="KAG8509547.1"/>
    </source>
</evidence>
<comment type="subcellular location">
    <subcellularLocation>
        <location evidence="1">Nucleus</location>
    </subcellularLocation>
</comment>
<proteinExistence type="predicted"/>
<comment type="caution">
    <text evidence="7">The sequence shown here is derived from an EMBL/GenBank/DDBJ whole genome shotgun (WGS) entry which is preliminary data.</text>
</comment>
<name>A0A8J5ZYY7_GALPY</name>
<feature type="non-terminal residue" evidence="7">
    <location>
        <position position="1"/>
    </location>
</feature>
<organism evidence="7 8">
    <name type="scientific">Galemys pyrenaicus</name>
    <name type="common">Iberian desman</name>
    <name type="synonym">Pyrenean desman</name>
    <dbReference type="NCBI Taxonomy" id="202257"/>
    <lineage>
        <taxon>Eukaryota</taxon>
        <taxon>Metazoa</taxon>
        <taxon>Chordata</taxon>
        <taxon>Craniata</taxon>
        <taxon>Vertebrata</taxon>
        <taxon>Euteleostomi</taxon>
        <taxon>Mammalia</taxon>
        <taxon>Eutheria</taxon>
        <taxon>Laurasiatheria</taxon>
        <taxon>Eulipotyphla</taxon>
        <taxon>Talpidae</taxon>
        <taxon>Galemys</taxon>
    </lineage>
</organism>
<evidence type="ECO:0000256" key="5">
    <source>
        <dbReference type="SAM" id="MobiDB-lite"/>
    </source>
</evidence>
<evidence type="ECO:0000259" key="6">
    <source>
        <dbReference type="SMART" id="SM00513"/>
    </source>
</evidence>
<reference evidence="7" key="1">
    <citation type="journal article" date="2021" name="Evol. Appl.">
        <title>The genome of the Pyrenean desman and the effects of bottlenecks and inbreeding on the genomic landscape of an endangered species.</title>
        <authorList>
            <person name="Escoda L."/>
            <person name="Castresana J."/>
        </authorList>
    </citation>
    <scope>NUCLEOTIDE SEQUENCE</scope>
    <source>
        <strain evidence="7">IBE-C5619</strain>
    </source>
</reference>
<keyword evidence="3" id="KW-0804">Transcription</keyword>
<keyword evidence="2" id="KW-0805">Transcription regulation</keyword>
<accession>A0A8J5ZYY7</accession>
<dbReference type="GO" id="GO:0048731">
    <property type="term" value="P:system development"/>
    <property type="evidence" value="ECO:0007669"/>
    <property type="project" value="TreeGrafter"/>
</dbReference>
<dbReference type="Proteomes" id="UP000700334">
    <property type="component" value="Unassembled WGS sequence"/>
</dbReference>
<feature type="non-terminal residue" evidence="7">
    <location>
        <position position="499"/>
    </location>
</feature>
<evidence type="ECO:0000256" key="1">
    <source>
        <dbReference type="ARBA" id="ARBA00004123"/>
    </source>
</evidence>
<dbReference type="SMART" id="SM00513">
    <property type="entry name" value="SAP"/>
    <property type="match status" value="2"/>
</dbReference>
<dbReference type="PANTHER" id="PTHR16073">
    <property type="entry name" value="DCR DOMAIN-CONTAINING PROTEIN"/>
    <property type="match status" value="1"/>
</dbReference>
<dbReference type="PANTHER" id="PTHR16073:SF10">
    <property type="entry name" value="DEVELOPMENTAL PLURIPOTENCY-ASSOCIATED PROTEIN 2"/>
    <property type="match status" value="1"/>
</dbReference>
<dbReference type="Pfam" id="PF14047">
    <property type="entry name" value="DCR"/>
    <property type="match status" value="1"/>
</dbReference>
<dbReference type="InterPro" id="IPR003034">
    <property type="entry name" value="SAP_dom"/>
</dbReference>
<dbReference type="GO" id="GO:0005634">
    <property type="term" value="C:nucleus"/>
    <property type="evidence" value="ECO:0007669"/>
    <property type="project" value="UniProtKB-SubCell"/>
</dbReference>
<evidence type="ECO:0000256" key="2">
    <source>
        <dbReference type="ARBA" id="ARBA00023015"/>
    </source>
</evidence>
<dbReference type="AlphaFoldDB" id="A0A8J5ZYY7"/>
<evidence type="ECO:0000256" key="4">
    <source>
        <dbReference type="ARBA" id="ARBA00023242"/>
    </source>
</evidence>
<dbReference type="EMBL" id="JAGFMF010011942">
    <property type="protein sequence ID" value="KAG8509547.1"/>
    <property type="molecule type" value="Genomic_DNA"/>
</dbReference>
<evidence type="ECO:0000313" key="8">
    <source>
        <dbReference type="Proteomes" id="UP000700334"/>
    </source>
</evidence>
<evidence type="ECO:0000256" key="3">
    <source>
        <dbReference type="ARBA" id="ARBA00023163"/>
    </source>
</evidence>
<dbReference type="Pfam" id="PF14049">
    <property type="entry name" value="Dppa2_A"/>
    <property type="match status" value="3"/>
</dbReference>
<sequence>SCKPEKAQDKDGVKPERKKIPIPPLPLKIPPINLLHRDIVRAWGRELKLSTKGQKLEVYKRICEYAYPNQKDIPNTAKEARIMKKSELRALLSSGKITPESSEGTNFPKVSASPADGVPAPVLEGSTLQAVDTVVVTTSAPDAVYASWTRITAMTSRMEKIQEVQSRPESSGGVLFMGKVSLQTEKAGPAFSFTEDKPGYLRNKGKCVPCSCFPPAIFHPHTWKTICCAPNVSKVSLEMACSNYKSMEKNFLEEQLDEESVILTLEPVKEIVVEQHVEPSVSSTTDVKPRKNKAFAVPTMPAILPPIHKVHRDTLRNWCQQCHLSTSGQKIKVYQRLQEHIYCESKEEIPETSREARLRLSPRKSKVKTKRIDIQQSYSMSEREPETNIIEVITPAQEAMMASWAKIAARATQSKTENSCRIPTYAETFLPQASGVRWCVVHGRPLSADTNGWVRLQFRAGHTWVPNSSRKMISLFLLPACTFSSPDLEDNMLCPECVK</sequence>
<dbReference type="InterPro" id="IPR025891">
    <property type="entry name" value="Dppa2/4_C_dom"/>
</dbReference>
<feature type="compositionally biased region" description="Polar residues" evidence="5">
    <location>
        <begin position="95"/>
        <end position="105"/>
    </location>
</feature>
<keyword evidence="4" id="KW-0539">Nucleus</keyword>
<feature type="domain" description="SAP" evidence="6">
    <location>
        <begin position="307"/>
        <end position="341"/>
    </location>
</feature>
<dbReference type="InterPro" id="IPR025892">
    <property type="entry name" value="Dppa2/4_central_dom"/>
</dbReference>
<protein>
    <submittedName>
        <fullName evidence="7">Developmental pluripotency-associated protein 2</fullName>
    </submittedName>
</protein>